<dbReference type="AlphaFoldDB" id="A0A1X0NLZ7"/>
<sequence length="246" mass="27981">MAGKKGGQAANVFAHPNSRKVKQIQRQTRRGERINKQEKKLHSQELLEAMRFFWFREQCLTLGRLRSAFTPEESQALTTLYLSRNDEEIASLKSLRNPPLGRIKTIEALKTSEFDAFHSSKGIVIPNIADEDNVEILTEIWDGRADTVTVVPRCSLSFNSSFSTKVTAILEDLKEKLKPIDQVREEATSVAPKKMLKFLKQKRTQSVKKIDKFEEVALRSKTRAAAGQQKRLKEARKAVVNSKRAD</sequence>
<feature type="region of interest" description="Disordered" evidence="2">
    <location>
        <begin position="1"/>
        <end position="38"/>
    </location>
</feature>
<dbReference type="STRING" id="67003.A0A1X0NLZ7"/>
<evidence type="ECO:0000313" key="3">
    <source>
        <dbReference type="EMBL" id="ORC85571.1"/>
    </source>
</evidence>
<evidence type="ECO:0000256" key="1">
    <source>
        <dbReference type="ARBA" id="ARBA00034127"/>
    </source>
</evidence>
<protein>
    <submittedName>
        <fullName evidence="3">Uncharacterized protein</fullName>
    </submittedName>
</protein>
<comment type="caution">
    <text evidence="3">The sequence shown here is derived from an EMBL/GenBank/DDBJ whole genome shotgun (WGS) entry which is preliminary data.</text>
</comment>
<accession>A0A1X0NLZ7</accession>
<dbReference type="FunFam" id="1.20.1440.170:FF:000004">
    <property type="entry name" value="Protein_of_uncharacterized_function_(DUF2962)_-_p utative"/>
    <property type="match status" value="1"/>
</dbReference>
<dbReference type="Gene3D" id="1.20.1440.170">
    <property type="entry name" value="Translation machinery-associated protein 16-like"/>
    <property type="match status" value="1"/>
</dbReference>
<reference evidence="3 4" key="1">
    <citation type="submission" date="2017-03" db="EMBL/GenBank/DDBJ databases">
        <title>An alternative strategy for trypanosome survival in the mammalian bloodstream revealed through genome and transcriptome analysis of the ubiquitous bovine parasite Trypanosoma (Megatrypanum) theileri.</title>
        <authorList>
            <person name="Kelly S."/>
            <person name="Ivens A."/>
            <person name="Mott A."/>
            <person name="O'Neill E."/>
            <person name="Emms D."/>
            <person name="Macleod O."/>
            <person name="Voorheis P."/>
            <person name="Matthews J."/>
            <person name="Matthews K."/>
            <person name="Carrington M."/>
        </authorList>
    </citation>
    <scope>NUCLEOTIDE SEQUENCE [LARGE SCALE GENOMIC DNA]</scope>
    <source>
        <strain evidence="3">Edinburgh</strain>
    </source>
</reference>
<dbReference type="Pfam" id="PF11176">
    <property type="entry name" value="Tma16"/>
    <property type="match status" value="1"/>
</dbReference>
<comment type="similarity">
    <text evidence="1">Belongs to the TMA16 family.</text>
</comment>
<dbReference type="VEuPathDB" id="TriTrypDB:TM35_000341830"/>
<dbReference type="OrthoDB" id="270284at2759"/>
<feature type="region of interest" description="Disordered" evidence="2">
    <location>
        <begin position="227"/>
        <end position="246"/>
    </location>
</feature>
<dbReference type="RefSeq" id="XP_028879637.1">
    <property type="nucleotide sequence ID" value="XM_029029081.1"/>
</dbReference>
<dbReference type="PANTHER" id="PTHR13349">
    <property type="entry name" value="TRANSLATION MACHINERY-ASSOCIATED PROTEIN 16"/>
    <property type="match status" value="1"/>
</dbReference>
<gene>
    <name evidence="3" type="ORF">TM35_000341830</name>
</gene>
<dbReference type="GO" id="GO:0005634">
    <property type="term" value="C:nucleus"/>
    <property type="evidence" value="ECO:0007669"/>
    <property type="project" value="TreeGrafter"/>
</dbReference>
<keyword evidence="4" id="KW-1185">Reference proteome</keyword>
<dbReference type="PANTHER" id="PTHR13349:SF2">
    <property type="entry name" value="TRANSLATION MACHINERY-ASSOCIATED PROTEIN 16"/>
    <property type="match status" value="1"/>
</dbReference>
<feature type="compositionally biased region" description="Basic and acidic residues" evidence="2">
    <location>
        <begin position="231"/>
        <end position="246"/>
    </location>
</feature>
<dbReference type="Proteomes" id="UP000192257">
    <property type="component" value="Unassembled WGS sequence"/>
</dbReference>
<name>A0A1X0NLZ7_9TRYP</name>
<proteinExistence type="inferred from homology"/>
<dbReference type="EMBL" id="NBCO01000034">
    <property type="protein sequence ID" value="ORC85571.1"/>
    <property type="molecule type" value="Genomic_DNA"/>
</dbReference>
<dbReference type="InterPro" id="IPR038356">
    <property type="entry name" value="Tma16_sf"/>
</dbReference>
<evidence type="ECO:0000313" key="4">
    <source>
        <dbReference type="Proteomes" id="UP000192257"/>
    </source>
</evidence>
<feature type="compositionally biased region" description="Basic and acidic residues" evidence="2">
    <location>
        <begin position="29"/>
        <end position="38"/>
    </location>
</feature>
<dbReference type="InterPro" id="IPR021346">
    <property type="entry name" value="Tma16"/>
</dbReference>
<evidence type="ECO:0000256" key="2">
    <source>
        <dbReference type="SAM" id="MobiDB-lite"/>
    </source>
</evidence>
<dbReference type="GeneID" id="39988861"/>
<organism evidence="3 4">
    <name type="scientific">Trypanosoma theileri</name>
    <dbReference type="NCBI Taxonomy" id="67003"/>
    <lineage>
        <taxon>Eukaryota</taxon>
        <taxon>Discoba</taxon>
        <taxon>Euglenozoa</taxon>
        <taxon>Kinetoplastea</taxon>
        <taxon>Metakinetoplastina</taxon>
        <taxon>Trypanosomatida</taxon>
        <taxon>Trypanosomatidae</taxon>
        <taxon>Trypanosoma</taxon>
    </lineage>
</organism>